<feature type="domain" description="AB hydrolase-1" evidence="5">
    <location>
        <begin position="473"/>
        <end position="706"/>
    </location>
</feature>
<feature type="domain" description="Carboxylesterase type B" evidence="4">
    <location>
        <begin position="4"/>
        <end position="241"/>
    </location>
</feature>
<dbReference type="STRING" id="370764.SAMN04489810_2944"/>
<dbReference type="InterPro" id="IPR002018">
    <property type="entry name" value="CarbesteraseB"/>
</dbReference>
<dbReference type="PROSITE" id="PS00122">
    <property type="entry name" value="CARBOXYLESTERASE_B_1"/>
    <property type="match status" value="1"/>
</dbReference>
<accession>A0A1G8BZW3</accession>
<dbReference type="InterPro" id="IPR029058">
    <property type="entry name" value="AB_hydrolase_fold"/>
</dbReference>
<dbReference type="EMBL" id="LT629692">
    <property type="protein sequence ID" value="SDH38746.1"/>
    <property type="molecule type" value="Genomic_DNA"/>
</dbReference>
<sequence length="715" mass="77060">MPDAPAVSVSTGALRGSRSDGVDRYLGIPYAAPPFGPRRFEIPQPPDPWEHERDATRFGPTAPQAPYARALRRYLPSVEIAGEDILTVNVWTPADRSAEDRLPVLVFVHGGALTRGAAALPSYDGTTFARHGIVFVSVQYRLGQEGFAVLEDVPHNLGVLDQQAALRWVRREIRAFGGDARQVTVMGHSAGAATLAALLALPHAGELFDRAILQSGPLSAQAPAKAARMTRAIARRLGLAATRAGFASASPAGLAEAQAQVSASGSLPGCRSGSSVRTAPGGPRRLLVRCSARSCPTCCCGVRSPGSRTAERMRRRRRSCTSSAGRAPWTASEPRTAWNWASSSTGWVRPTRWRWEAPTHRRPSPMRCTPPGWDSSAPAIQDGRAGRPTGRSRRSTATEAASTTRRGPTSWSGCDRGSVGVAMTTMDEALQRDQAILDVDWHVFPEGTERDLFAAPSGLLARVRLGDPDAPRVVLVSGVAGSKEDFVRLFPLFRDAGYRVESYDLAGHYESVDAGPQNLDPPGEHYDYRLFVDDLIAILEDGSAPVHVLGYSFAGLVAELAMVQRPELFASLTLMAAPPATGQVFRGVKHIGPISDMPPHRAAGLILWGIRYNLNRTPPQRIAFVRERLAVTLRPAIDDVVGLMMTMPDIADDIAGLGIPILIAVGEQDLWPTAQHRDYAQRIGARVAVYATGHAPCETAPHQLARDMLRMFGGR</sequence>
<dbReference type="SUPFAM" id="SSF53474">
    <property type="entry name" value="alpha/beta-Hydrolases"/>
    <property type="match status" value="2"/>
</dbReference>
<dbReference type="PANTHER" id="PTHR11559">
    <property type="entry name" value="CARBOXYLESTERASE"/>
    <property type="match status" value="1"/>
</dbReference>
<dbReference type="InterPro" id="IPR050309">
    <property type="entry name" value="Type-B_Carboxylest/Lipase"/>
</dbReference>
<comment type="similarity">
    <text evidence="1">Belongs to the type-B carboxylesterase/lipase family.</text>
</comment>
<dbReference type="InterPro" id="IPR019826">
    <property type="entry name" value="Carboxylesterase_B_AS"/>
</dbReference>
<organism evidence="6 7">
    <name type="scientific">Microbacterium pygmaeum</name>
    <dbReference type="NCBI Taxonomy" id="370764"/>
    <lineage>
        <taxon>Bacteria</taxon>
        <taxon>Bacillati</taxon>
        <taxon>Actinomycetota</taxon>
        <taxon>Actinomycetes</taxon>
        <taxon>Micrococcales</taxon>
        <taxon>Microbacteriaceae</taxon>
        <taxon>Microbacterium</taxon>
    </lineage>
</organism>
<feature type="region of interest" description="Disordered" evidence="3">
    <location>
        <begin position="1"/>
        <end position="20"/>
    </location>
</feature>
<dbReference type="AlphaFoldDB" id="A0A1G8BZW3"/>
<evidence type="ECO:0000313" key="7">
    <source>
        <dbReference type="Proteomes" id="UP000199009"/>
    </source>
</evidence>
<dbReference type="InterPro" id="IPR000073">
    <property type="entry name" value="AB_hydrolase_1"/>
</dbReference>
<evidence type="ECO:0000313" key="6">
    <source>
        <dbReference type="EMBL" id="SDH38746.1"/>
    </source>
</evidence>
<name>A0A1G8BZW3_9MICO</name>
<proteinExistence type="inferred from homology"/>
<gene>
    <name evidence="6" type="ORF">SAMN04489810_2944</name>
</gene>
<evidence type="ECO:0000259" key="4">
    <source>
        <dbReference type="Pfam" id="PF00135"/>
    </source>
</evidence>
<feature type="compositionally biased region" description="Low complexity" evidence="3">
    <location>
        <begin position="395"/>
        <end position="407"/>
    </location>
</feature>
<keyword evidence="2 6" id="KW-0378">Hydrolase</keyword>
<evidence type="ECO:0000256" key="1">
    <source>
        <dbReference type="ARBA" id="ARBA00005964"/>
    </source>
</evidence>
<evidence type="ECO:0000259" key="5">
    <source>
        <dbReference type="Pfam" id="PF12697"/>
    </source>
</evidence>
<dbReference type="Pfam" id="PF12697">
    <property type="entry name" value="Abhydrolase_6"/>
    <property type="match status" value="1"/>
</dbReference>
<dbReference type="GO" id="GO:0016787">
    <property type="term" value="F:hydrolase activity"/>
    <property type="evidence" value="ECO:0007669"/>
    <property type="project" value="UniProtKB-KW"/>
</dbReference>
<keyword evidence="7" id="KW-1185">Reference proteome</keyword>
<dbReference type="Pfam" id="PF00135">
    <property type="entry name" value="COesterase"/>
    <property type="match status" value="1"/>
</dbReference>
<evidence type="ECO:0000256" key="2">
    <source>
        <dbReference type="ARBA" id="ARBA00022801"/>
    </source>
</evidence>
<reference evidence="6 7" key="1">
    <citation type="submission" date="2016-10" db="EMBL/GenBank/DDBJ databases">
        <authorList>
            <person name="de Groot N.N."/>
        </authorList>
    </citation>
    <scope>NUCLEOTIDE SEQUENCE [LARGE SCALE GENOMIC DNA]</scope>
    <source>
        <strain evidence="6 7">DSM 23142</strain>
    </source>
</reference>
<dbReference type="Proteomes" id="UP000199009">
    <property type="component" value="Chromosome I"/>
</dbReference>
<dbReference type="Gene3D" id="3.40.50.1820">
    <property type="entry name" value="alpha/beta hydrolase"/>
    <property type="match status" value="2"/>
</dbReference>
<feature type="region of interest" description="Disordered" evidence="3">
    <location>
        <begin position="358"/>
        <end position="416"/>
    </location>
</feature>
<evidence type="ECO:0000256" key="3">
    <source>
        <dbReference type="SAM" id="MobiDB-lite"/>
    </source>
</evidence>
<protein>
    <submittedName>
        <fullName evidence="6">Alpha/beta hydrolase family protein</fullName>
    </submittedName>
</protein>